<reference evidence="2" key="1">
    <citation type="submission" date="2024-02" db="EMBL/GenBank/DDBJ databases">
        <authorList>
            <consortium name="ELIXIR-Norway"/>
            <consortium name="Elixir Norway"/>
        </authorList>
    </citation>
    <scope>NUCLEOTIDE SEQUENCE</scope>
</reference>
<proteinExistence type="predicted"/>
<protein>
    <submittedName>
        <fullName evidence="2">Uncharacterized protein</fullName>
    </submittedName>
</protein>
<dbReference type="Proteomes" id="UP001497444">
    <property type="component" value="Chromosome 10"/>
</dbReference>
<evidence type="ECO:0000256" key="1">
    <source>
        <dbReference type="SAM" id="MobiDB-lite"/>
    </source>
</evidence>
<sequence length="96" mass="10748">MSSMTFPDNAGQGTTRSVSELREKKYSEVARLCELEKKQTDSQKEKQMKMLNIVQKDGIVGIDIQGSPCAVQEVFGLESREEGGEQELGEDEDYDL</sequence>
<gene>
    <name evidence="2" type="ORF">CSSPJE1EN1_LOCUS2863</name>
</gene>
<name>A0ABP0VWE9_9BRYO</name>
<feature type="region of interest" description="Disordered" evidence="1">
    <location>
        <begin position="1"/>
        <end position="22"/>
    </location>
</feature>
<evidence type="ECO:0000313" key="2">
    <source>
        <dbReference type="EMBL" id="CAK9257385.1"/>
    </source>
</evidence>
<evidence type="ECO:0000313" key="3">
    <source>
        <dbReference type="Proteomes" id="UP001497444"/>
    </source>
</evidence>
<dbReference type="EMBL" id="OZ020105">
    <property type="protein sequence ID" value="CAK9257385.1"/>
    <property type="molecule type" value="Genomic_DNA"/>
</dbReference>
<feature type="compositionally biased region" description="Polar residues" evidence="1">
    <location>
        <begin position="1"/>
        <end position="18"/>
    </location>
</feature>
<accession>A0ABP0VWE9</accession>
<organism evidence="2 3">
    <name type="scientific">Sphagnum jensenii</name>
    <dbReference type="NCBI Taxonomy" id="128206"/>
    <lineage>
        <taxon>Eukaryota</taxon>
        <taxon>Viridiplantae</taxon>
        <taxon>Streptophyta</taxon>
        <taxon>Embryophyta</taxon>
        <taxon>Bryophyta</taxon>
        <taxon>Sphagnophytina</taxon>
        <taxon>Sphagnopsida</taxon>
        <taxon>Sphagnales</taxon>
        <taxon>Sphagnaceae</taxon>
        <taxon>Sphagnum</taxon>
    </lineage>
</organism>
<keyword evidence="3" id="KW-1185">Reference proteome</keyword>